<dbReference type="KEGG" id="vg:14012962"/>
<dbReference type="RefSeq" id="YP_007007529.1">
    <property type="nucleotide sequence ID" value="NC_019526.1"/>
</dbReference>
<evidence type="ECO:0000313" key="1">
    <source>
        <dbReference type="EMBL" id="AFA44647.1"/>
    </source>
</evidence>
<dbReference type="EMBL" id="JQ513383">
    <property type="protein sequence ID" value="AFA44647.1"/>
    <property type="molecule type" value="Genomic_DNA"/>
</dbReference>
<dbReference type="Proteomes" id="UP000007524">
    <property type="component" value="Segment"/>
</dbReference>
<organism evidence="1 2">
    <name type="scientific">Klebsiella phage vB_KleM_RaK2</name>
    <dbReference type="NCBI Taxonomy" id="1147094"/>
    <lineage>
        <taxon>Viruses</taxon>
        <taxon>Duplodnaviria</taxon>
        <taxon>Heunggongvirae</taxon>
        <taxon>Uroviricota</taxon>
        <taxon>Caudoviricetes</taxon>
        <taxon>Alcyoneusvirus</taxon>
        <taxon>Alcyoneusvirus RaK2</taxon>
    </lineage>
</organism>
<dbReference type="GeneID" id="14012962"/>
<reference evidence="1 2" key="1">
    <citation type="journal article" date="2012" name="J. Virol.">
        <title>Genome of Klebsiella sp.-Infecting Bacteriophage vB_KleM_RaK2.</title>
        <authorList>
            <person name="Simoliunas E."/>
            <person name="Kaliniene L."/>
            <person name="Truncaite L."/>
            <person name="Klausa V."/>
            <person name="Zajanckauskaite A."/>
            <person name="Meskys R."/>
        </authorList>
    </citation>
    <scope>NUCLEOTIDE SEQUENCE [LARGE SCALE GENOMIC DNA]</scope>
</reference>
<sequence>MDQETKKKLTELIEASINAEGAFFEHYDKYDKKGRVLWEKRNSTRKELDEFISKL</sequence>
<name>H6X4I1_9CAUD</name>
<proteinExistence type="predicted"/>
<accession>H6X4I1</accession>
<evidence type="ECO:0000313" key="2">
    <source>
        <dbReference type="Proteomes" id="UP000007524"/>
    </source>
</evidence>
<keyword evidence="2" id="KW-1185">Reference proteome</keyword>
<gene>
    <name evidence="1" type="ORF">RaK2_00374</name>
</gene>
<protein>
    <submittedName>
        <fullName evidence="1">Uncharacterized protein</fullName>
    </submittedName>
</protein>